<protein>
    <submittedName>
        <fullName evidence="2">Uncharacterized protein</fullName>
    </submittedName>
</protein>
<keyword evidence="1" id="KW-1133">Transmembrane helix</keyword>
<keyword evidence="1" id="KW-0812">Transmembrane</keyword>
<reference evidence="2" key="1">
    <citation type="submission" date="2017-07" db="EMBL/GenBank/DDBJ databases">
        <authorList>
            <person name="Mikheyev A."/>
            <person name="Grau M."/>
        </authorList>
    </citation>
    <scope>NUCLEOTIDE SEQUENCE</scope>
    <source>
        <tissue evidence="2">Venom_gland</tissue>
    </source>
</reference>
<reference evidence="2" key="2">
    <citation type="submission" date="2017-11" db="EMBL/GenBank/DDBJ databases">
        <title>Coralsnake Venomics: Analyses of Venom Gland Transcriptomes and Proteomes of Six Brazilian Taxa.</title>
        <authorList>
            <person name="Aird S.D."/>
            <person name="Jorge da Silva N."/>
            <person name="Qiu L."/>
            <person name="Villar-Briones A."/>
            <person name="Aparecida-Saddi V."/>
            <person name="Campos-Telles M.P."/>
            <person name="Grau M."/>
            <person name="Mikheyev A.S."/>
        </authorList>
    </citation>
    <scope>NUCLEOTIDE SEQUENCE</scope>
    <source>
        <tissue evidence="2">Venom_gland</tissue>
    </source>
</reference>
<sequence length="126" mass="14336">MPTSITPHFLSPELWKSAASDCFRLFMFFAHDFSQTSETVCFILDLLFWLAGAVVSSRFVIIKAFKQVKIHILDMCLEKDSSHKSHISLKYKVSLSSNIKRAFHLVQYIPLFPIKIQEKIVAGDGG</sequence>
<dbReference type="AlphaFoldDB" id="A0A2D4L8J7"/>
<accession>A0A2D4L8J7</accession>
<organism evidence="2">
    <name type="scientific">Micrurus paraensis</name>
    <dbReference type="NCBI Taxonomy" id="1970185"/>
    <lineage>
        <taxon>Eukaryota</taxon>
        <taxon>Metazoa</taxon>
        <taxon>Chordata</taxon>
        <taxon>Craniata</taxon>
        <taxon>Vertebrata</taxon>
        <taxon>Euteleostomi</taxon>
        <taxon>Lepidosauria</taxon>
        <taxon>Squamata</taxon>
        <taxon>Bifurcata</taxon>
        <taxon>Unidentata</taxon>
        <taxon>Episquamata</taxon>
        <taxon>Toxicofera</taxon>
        <taxon>Serpentes</taxon>
        <taxon>Colubroidea</taxon>
        <taxon>Elapidae</taxon>
        <taxon>Elapinae</taxon>
        <taxon>Micrurus</taxon>
    </lineage>
</organism>
<name>A0A2D4L8J7_9SAUR</name>
<dbReference type="EMBL" id="IACL01123140">
    <property type="protein sequence ID" value="LAB17315.1"/>
    <property type="molecule type" value="Transcribed_RNA"/>
</dbReference>
<evidence type="ECO:0000313" key="2">
    <source>
        <dbReference type="EMBL" id="LAB17315.1"/>
    </source>
</evidence>
<evidence type="ECO:0000256" key="1">
    <source>
        <dbReference type="SAM" id="Phobius"/>
    </source>
</evidence>
<proteinExistence type="predicted"/>
<keyword evidence="1" id="KW-0472">Membrane</keyword>
<feature type="transmembrane region" description="Helical" evidence="1">
    <location>
        <begin position="46"/>
        <end position="65"/>
    </location>
</feature>